<comment type="similarity">
    <text evidence="5">Belongs to the vitamin-B12 dependent methionine synthase family.</text>
</comment>
<evidence type="ECO:0000256" key="20">
    <source>
        <dbReference type="PIRNR" id="PIRNR000381"/>
    </source>
</evidence>
<feature type="binding site" evidence="22">
    <location>
        <position position="693"/>
    </location>
    <ligand>
        <name>methylcob(III)alamin</name>
        <dbReference type="ChEBI" id="CHEBI:28115"/>
    </ligand>
</feature>
<comment type="cofactor">
    <cofactor evidence="2 20 23">
        <name>Zn(2+)</name>
        <dbReference type="ChEBI" id="CHEBI:29105"/>
    </cofactor>
</comment>
<evidence type="ECO:0000256" key="1">
    <source>
        <dbReference type="ARBA" id="ARBA00001700"/>
    </source>
</evidence>
<feature type="binding site" evidence="22">
    <location>
        <position position="1134"/>
    </location>
    <ligand>
        <name>S-adenosyl-L-methionine</name>
        <dbReference type="ChEBI" id="CHEBI:59789"/>
    </ligand>
</feature>
<dbReference type="InterPro" id="IPR050554">
    <property type="entry name" value="Met_Synthase/Corrinoid"/>
</dbReference>
<dbReference type="Pfam" id="PF02607">
    <property type="entry name" value="B12-binding_2"/>
    <property type="match status" value="1"/>
</dbReference>
<dbReference type="GO" id="GO:0050667">
    <property type="term" value="P:homocysteine metabolic process"/>
    <property type="evidence" value="ECO:0007669"/>
    <property type="project" value="TreeGrafter"/>
</dbReference>
<evidence type="ECO:0000256" key="21">
    <source>
        <dbReference type="PIRSR" id="PIRSR000381-1"/>
    </source>
</evidence>
<evidence type="ECO:0000256" key="17">
    <source>
        <dbReference type="ARBA" id="ARBA00023285"/>
    </source>
</evidence>
<feature type="domain" description="Hcy-binding" evidence="24">
    <location>
        <begin position="5"/>
        <end position="325"/>
    </location>
</feature>
<feature type="binding site" evidence="22">
    <location>
        <begin position="1189"/>
        <end position="1190"/>
    </location>
    <ligand>
        <name>S-adenosyl-L-methionine</name>
        <dbReference type="ChEBI" id="CHEBI:59789"/>
    </ligand>
</feature>
<dbReference type="Gene3D" id="1.10.288.10">
    <property type="entry name" value="Cobalamin-dependent Methionine Synthase, domain 2"/>
    <property type="match status" value="1"/>
</dbReference>
<keyword evidence="13 20" id="KW-0479">Metal-binding</keyword>
<dbReference type="InterPro" id="IPR003726">
    <property type="entry name" value="HCY_dom"/>
</dbReference>
<dbReference type="EC" id="2.1.1.13" evidence="6 19"/>
<dbReference type="SUPFAM" id="SSF82282">
    <property type="entry name" value="Homocysteine S-methyltransferase"/>
    <property type="match status" value="1"/>
</dbReference>
<keyword evidence="11 20" id="KW-0808">Transferase</keyword>
<dbReference type="Gene3D" id="3.20.20.330">
    <property type="entry name" value="Homocysteine-binding-like domain"/>
    <property type="match status" value="1"/>
</dbReference>
<dbReference type="RefSeq" id="WP_045042522.1">
    <property type="nucleotide sequence ID" value="NZ_JZTB01000009.1"/>
</dbReference>
<dbReference type="InterPro" id="IPR033706">
    <property type="entry name" value="Met_synthase_B12-bd"/>
</dbReference>
<sequence>MLKSKDVLHKRLEQQILIIDGGMGTMIQGYKLDEQDYRGQRFSDWHTDLKGNNDLLVLTQPQLIKDIHLEYLEAGADILETNTFNATTIAMADYDMESLSAEINFAAATLAREAADEWTAQTPDKPRFVAGVLGPTNRTCSISPDVNDPGFRNVTFDQLVIAYSESTHALIKGGVDIILIETIFDTLNAKACAFAVTGVFEELGYELPVMISGTITDASGRTLSGQTTEAFYNSLRHVKPISFGLNCALGPDELRQYVAELSRISECAVSAHPNAGLPNAFGEYDLEAEEMAEHIKEWAQQGFLNLVGGCCGTTPEHIRQMYQATKNIKPRLLPEIKIACRLSGLEPLIIEADSLFVNVGERTNVTGSARFKRLIKDELYDEALEVARQQVEAGAQIIDINMDEGMLDAKAAMVRFLNLCATEPEIAKVPIMVDSSKWEIIEAGLKCVQGKPIVNSISLKEGKENFIAQAKLLRRYGAAVIVMAFDEVGQADTRERKIEICTNAYHILVDEVGFPAEDIIFDPNIFAVATGIEEHNNYAVDFIEAVADIKRTLPHAMVSGGVSNVSFSFRGNNPVREAIHAVFLYYCFKNGMDMGIVNAGQLAIYDDLSDELRNAVEDVVLNRRDDSTDRLLDIAANYRDSGAVEEDRSQQEWRSWSVEKRLEHALVKGITEFIIEDTEQARVNATKPLDVIEGPLMAGMNVVGDLFGEGKMFLPQVVKSARVMKQAVAHLEPYINAEKQVGYTNGKILLATVKGDVHDIGKNIVGVVLQCNNYEIIDLGVMVSCDQILQVAQEQNVDIIGLSGLITPSLDEMVHVAKEMQRRGFDIPLLIGGATTSKAHTAVKIEQNYQQPVVYVSNASRAVGVCSALLSEQQKPAFVERLTAEYDVVREQHARKKPRTAPITLEQARENAVALDWVNYTPPAPKQTGVHTFTDFPIAELRKYIDWTPFFMTWSLSGKYPTILRHEVVGVEATKLFEDANKILDDIERTGMIKANGVCGLFPANNIGDDVEVYTDETRTEVLTVLHGLRQQTKKPKGPNYCLSDYIAPKESGKADWIGAFAVTGGIGEYEIAAQFKAQGDDYNAIMIQAVADRLAEAFAECMHQIVRKEIWGYAADEDLANDDLIREKYQGIRPAPGYAACPEHTEKGAIWQLLDAEANTGMVLTESYAMWPGAAVSGWYFSHPDARYFAVAQIQHDQLASYADRKGWNMIEAEKWLGPNL</sequence>
<feature type="binding site" description="axial binding residue" evidence="21">
    <location>
        <position position="758"/>
    </location>
    <ligand>
        <name>methylcob(III)alamin</name>
        <dbReference type="ChEBI" id="CHEBI:28115"/>
    </ligand>
    <ligandPart>
        <name>Co</name>
        <dbReference type="ChEBI" id="CHEBI:27638"/>
    </ligandPart>
</feature>
<evidence type="ECO:0000256" key="16">
    <source>
        <dbReference type="ARBA" id="ARBA00023167"/>
    </source>
</evidence>
<evidence type="ECO:0000259" key="25">
    <source>
        <dbReference type="PROSITE" id="PS50972"/>
    </source>
</evidence>
<dbReference type="PROSITE" id="PS51337">
    <property type="entry name" value="B12_BINDING_NTER"/>
    <property type="match status" value="1"/>
</dbReference>
<dbReference type="Pfam" id="PF00809">
    <property type="entry name" value="Pterin_bind"/>
    <property type="match status" value="1"/>
</dbReference>
<feature type="binding site" evidence="22">
    <location>
        <position position="803"/>
    </location>
    <ligand>
        <name>methylcob(III)alamin</name>
        <dbReference type="ChEBI" id="CHEBI:28115"/>
    </ligand>
</feature>
<keyword evidence="16 20" id="KW-0486">Methionine biosynthesis</keyword>
<dbReference type="InterPro" id="IPR036724">
    <property type="entry name" value="Cobalamin-bd_sf"/>
</dbReference>
<evidence type="ECO:0000313" key="29">
    <source>
        <dbReference type="EMBL" id="PSX44673.1"/>
    </source>
</evidence>
<evidence type="ECO:0000256" key="11">
    <source>
        <dbReference type="ARBA" id="ARBA00022679"/>
    </source>
</evidence>
<dbReference type="Gene3D" id="3.40.50.280">
    <property type="entry name" value="Cobalamin-binding domain"/>
    <property type="match status" value="1"/>
</dbReference>
<dbReference type="InterPro" id="IPR036589">
    <property type="entry name" value="HCY_dom_sf"/>
</dbReference>
<protein>
    <recommendedName>
        <fullName evidence="7 19">Methionine synthase</fullName>
        <ecNumber evidence="6 19">2.1.1.13</ecNumber>
    </recommendedName>
    <alternativeName>
        <fullName evidence="20">5-methyltetrahydrofolate--homocysteine methyltransferase</fullName>
    </alternativeName>
</protein>
<evidence type="ECO:0000256" key="23">
    <source>
        <dbReference type="PROSITE-ProRule" id="PRU00333"/>
    </source>
</evidence>
<dbReference type="FunFam" id="1.10.1240.10:FF:000001">
    <property type="entry name" value="Methionine synthase"/>
    <property type="match status" value="1"/>
</dbReference>
<keyword evidence="15 20" id="KW-0862">Zinc</keyword>
<evidence type="ECO:0000256" key="10">
    <source>
        <dbReference type="ARBA" id="ARBA00022628"/>
    </source>
</evidence>
<comment type="caution">
    <text evidence="29">The sequence shown here is derived from an EMBL/GenBank/DDBJ whole genome shotgun (WGS) entry which is preliminary data.</text>
</comment>
<dbReference type="Proteomes" id="UP000240728">
    <property type="component" value="Unassembled WGS sequence"/>
</dbReference>
<dbReference type="FunFam" id="3.20.20.330:FF:000001">
    <property type="entry name" value="Methionine synthase"/>
    <property type="match status" value="1"/>
</dbReference>
<feature type="binding site" evidence="22">
    <location>
        <position position="946"/>
    </location>
    <ligand>
        <name>S-adenosyl-L-methionine</name>
        <dbReference type="ChEBI" id="CHEBI:59789"/>
    </ligand>
</feature>
<dbReference type="InterPro" id="IPR011005">
    <property type="entry name" value="Dihydropteroate_synth-like_sf"/>
</dbReference>
<dbReference type="Pfam" id="PF02574">
    <property type="entry name" value="S-methyl_trans"/>
    <property type="match status" value="1"/>
</dbReference>
<organism evidence="29 30">
    <name type="scientific">Photobacterium kishitanii</name>
    <dbReference type="NCBI Taxonomy" id="318456"/>
    <lineage>
        <taxon>Bacteria</taxon>
        <taxon>Pseudomonadati</taxon>
        <taxon>Pseudomonadota</taxon>
        <taxon>Gammaproteobacteria</taxon>
        <taxon>Vibrionales</taxon>
        <taxon>Vibrionaceae</taxon>
        <taxon>Photobacterium</taxon>
    </lineage>
</organism>
<evidence type="ECO:0000256" key="12">
    <source>
        <dbReference type="ARBA" id="ARBA00022691"/>
    </source>
</evidence>
<dbReference type="PROSITE" id="PS51332">
    <property type="entry name" value="B12_BINDING"/>
    <property type="match status" value="1"/>
</dbReference>
<dbReference type="Pfam" id="PF02965">
    <property type="entry name" value="Met_synt_B12"/>
    <property type="match status" value="1"/>
</dbReference>
<dbReference type="InterPro" id="IPR004223">
    <property type="entry name" value="VitB12-dep_Met_synth_activ_dom"/>
</dbReference>
<proteinExistence type="inferred from homology"/>
<feature type="binding site" evidence="22">
    <location>
        <position position="859"/>
    </location>
    <ligand>
        <name>methylcob(III)alamin</name>
        <dbReference type="ChEBI" id="CHEBI:28115"/>
    </ligand>
</feature>
<dbReference type="PROSITE" id="PS50974">
    <property type="entry name" value="ADOMET_ACTIVATION"/>
    <property type="match status" value="1"/>
</dbReference>
<keyword evidence="9 20" id="KW-0028">Amino-acid biosynthesis</keyword>
<dbReference type="AlphaFoldDB" id="A0AAX0YUZ0"/>
<evidence type="ECO:0000259" key="27">
    <source>
        <dbReference type="PROSITE" id="PS51332"/>
    </source>
</evidence>
<dbReference type="FunFam" id="3.40.50.280:FF:000001">
    <property type="entry name" value="Methionine synthase"/>
    <property type="match status" value="1"/>
</dbReference>
<feature type="domain" description="AdoMet activation" evidence="26">
    <location>
        <begin position="896"/>
        <end position="1222"/>
    </location>
</feature>
<evidence type="ECO:0000256" key="3">
    <source>
        <dbReference type="ARBA" id="ARBA00001956"/>
    </source>
</evidence>
<evidence type="ECO:0000256" key="22">
    <source>
        <dbReference type="PIRSR" id="PIRSR000381-2"/>
    </source>
</evidence>
<dbReference type="PROSITE" id="PS50972">
    <property type="entry name" value="PTERIN_BINDING"/>
    <property type="match status" value="1"/>
</dbReference>
<dbReference type="SUPFAM" id="SSF52242">
    <property type="entry name" value="Cobalamin (vitamin B12)-binding domain"/>
    <property type="match status" value="1"/>
</dbReference>
<comment type="cofactor">
    <cofactor evidence="3 20 21">
        <name>methylcob(III)alamin</name>
        <dbReference type="ChEBI" id="CHEBI:28115"/>
    </cofactor>
</comment>
<evidence type="ECO:0000256" key="13">
    <source>
        <dbReference type="ARBA" id="ARBA00022723"/>
    </source>
</evidence>
<dbReference type="GO" id="GO:0046653">
    <property type="term" value="P:tetrahydrofolate metabolic process"/>
    <property type="evidence" value="ECO:0007669"/>
    <property type="project" value="TreeGrafter"/>
</dbReference>
<dbReference type="GO" id="GO:0005829">
    <property type="term" value="C:cytosol"/>
    <property type="evidence" value="ECO:0007669"/>
    <property type="project" value="TreeGrafter"/>
</dbReference>
<dbReference type="InterPro" id="IPR006158">
    <property type="entry name" value="Cobalamin-bd"/>
</dbReference>
<feature type="binding site" evidence="22">
    <location>
        <position position="807"/>
    </location>
    <ligand>
        <name>methylcob(III)alamin</name>
        <dbReference type="ChEBI" id="CHEBI:28115"/>
    </ligand>
</feature>
<reference evidence="29 30" key="1">
    <citation type="submission" date="2018-01" db="EMBL/GenBank/DDBJ databases">
        <title>Whole genome sequencing of Histamine producing bacteria.</title>
        <authorList>
            <person name="Butler K."/>
        </authorList>
    </citation>
    <scope>NUCLEOTIDE SEQUENCE [LARGE SCALE GENOMIC DNA]</scope>
    <source>
        <strain evidence="29 30">A1-4</strain>
    </source>
</reference>
<dbReference type="GO" id="GO:0008705">
    <property type="term" value="F:methionine synthase activity"/>
    <property type="evidence" value="ECO:0007669"/>
    <property type="project" value="UniProtKB-UniRule"/>
</dbReference>
<evidence type="ECO:0000256" key="6">
    <source>
        <dbReference type="ARBA" id="ARBA00012032"/>
    </source>
</evidence>
<evidence type="ECO:0000259" key="28">
    <source>
        <dbReference type="PROSITE" id="PS51337"/>
    </source>
</evidence>
<keyword evidence="12 20" id="KW-0949">S-adenosyl-L-methionine</keyword>
<evidence type="ECO:0000256" key="8">
    <source>
        <dbReference type="ARBA" id="ARBA00022603"/>
    </source>
</evidence>
<keyword evidence="8 20" id="KW-0489">Methyltransferase</keyword>
<evidence type="ECO:0000256" key="9">
    <source>
        <dbReference type="ARBA" id="ARBA00022605"/>
    </source>
</evidence>
<gene>
    <name evidence="29" type="ORF">C0W53_11285</name>
</gene>
<dbReference type="FunFam" id="3.20.20.20:FF:000002">
    <property type="entry name" value="Methionine synthase"/>
    <property type="match status" value="1"/>
</dbReference>
<dbReference type="SUPFAM" id="SSF51717">
    <property type="entry name" value="Dihydropteroate synthetase-like"/>
    <property type="match status" value="1"/>
</dbReference>
<evidence type="ECO:0000256" key="5">
    <source>
        <dbReference type="ARBA" id="ARBA00010398"/>
    </source>
</evidence>
<dbReference type="EMBL" id="PYOZ01000006">
    <property type="protein sequence ID" value="PSX44673.1"/>
    <property type="molecule type" value="Genomic_DNA"/>
</dbReference>
<evidence type="ECO:0000256" key="14">
    <source>
        <dbReference type="ARBA" id="ARBA00022737"/>
    </source>
</evidence>
<dbReference type="Gene3D" id="3.20.20.20">
    <property type="entry name" value="Dihydropteroate synthase-like"/>
    <property type="match status" value="1"/>
</dbReference>
<evidence type="ECO:0000256" key="18">
    <source>
        <dbReference type="ARBA" id="ARBA00025552"/>
    </source>
</evidence>
<dbReference type="InterPro" id="IPR011822">
    <property type="entry name" value="MetH"/>
</dbReference>
<evidence type="ECO:0000259" key="24">
    <source>
        <dbReference type="PROSITE" id="PS50970"/>
    </source>
</evidence>
<comment type="domain">
    <text evidence="20">Modular enzyme with four functionally distinct domains. The isolated Hcy-binding domain catalyzes methyl transfer from free methylcobalamin to homocysteine. The Hcy-binding domain in association with the pterin-binding domain catalyzes the methylation of cob(I)alamin by methyltetrahydrofolate and the methylation of homocysteine. The B12-binding domain binds the cofactor. The AdoMet activation domain binds S-adenosyl-L-methionine. Under aerobic conditions cob(I)alamin can be converted to inactive cob(II)alamin. Reductive methylation by S-adenosyl-L-methionine and flavodoxin regenerates methylcobalamin.</text>
</comment>
<feature type="binding site" evidence="21 23">
    <location>
        <position position="311"/>
    </location>
    <ligand>
        <name>Zn(2+)</name>
        <dbReference type="ChEBI" id="CHEBI:29105"/>
    </ligand>
</feature>
<dbReference type="InterPro" id="IPR000489">
    <property type="entry name" value="Pterin-binding_dom"/>
</dbReference>
<feature type="binding site" evidence="21 23">
    <location>
        <position position="247"/>
    </location>
    <ligand>
        <name>Zn(2+)</name>
        <dbReference type="ChEBI" id="CHEBI:29105"/>
    </ligand>
</feature>
<dbReference type="Pfam" id="PF02310">
    <property type="entry name" value="B12-binding"/>
    <property type="match status" value="1"/>
</dbReference>
<comment type="function">
    <text evidence="18 20">Catalyzes the transfer of a methyl group from methyl-cobalamin to homocysteine, yielding enzyme-bound cob(I)alamin and methionine. Subsequently, remethylates the cofactor using methyltetrahydrofolate.</text>
</comment>
<dbReference type="InterPro" id="IPR036594">
    <property type="entry name" value="Meth_synthase_dom"/>
</dbReference>
<feature type="domain" description="Pterin-binding" evidence="25">
    <location>
        <begin position="356"/>
        <end position="617"/>
    </location>
</feature>
<dbReference type="CDD" id="cd00740">
    <property type="entry name" value="MeTr"/>
    <property type="match status" value="1"/>
</dbReference>
<keyword evidence="30" id="KW-1185">Reference proteome</keyword>
<comment type="pathway">
    <text evidence="4 20">Amino-acid biosynthesis; L-methionine biosynthesis via de novo pathway; L-methionine from L-homocysteine (MetH route): step 1/1.</text>
</comment>
<evidence type="ECO:0000256" key="19">
    <source>
        <dbReference type="NCBIfam" id="TIGR02082"/>
    </source>
</evidence>
<dbReference type="SUPFAM" id="SSF56507">
    <property type="entry name" value="Methionine synthase activation domain-like"/>
    <property type="match status" value="1"/>
</dbReference>
<dbReference type="GO" id="GO:0031419">
    <property type="term" value="F:cobalamin binding"/>
    <property type="evidence" value="ECO:0007669"/>
    <property type="project" value="UniProtKB-UniRule"/>
</dbReference>
<dbReference type="Gene3D" id="3.10.196.10">
    <property type="entry name" value="Vitamin B12-dependent methionine synthase, activation domain"/>
    <property type="match status" value="1"/>
</dbReference>
<dbReference type="SUPFAM" id="SSF47644">
    <property type="entry name" value="Methionine synthase domain"/>
    <property type="match status" value="1"/>
</dbReference>
<feature type="domain" description="B12-binding" evidence="27">
    <location>
        <begin position="745"/>
        <end position="880"/>
    </location>
</feature>
<keyword evidence="10 20" id="KW-0846">Cobalamin</keyword>
<dbReference type="GO" id="GO:0032259">
    <property type="term" value="P:methylation"/>
    <property type="evidence" value="ECO:0007669"/>
    <property type="project" value="UniProtKB-KW"/>
</dbReference>
<dbReference type="NCBIfam" id="NF007024">
    <property type="entry name" value="PRK09490.1"/>
    <property type="match status" value="1"/>
</dbReference>
<dbReference type="Gene3D" id="1.10.1240.10">
    <property type="entry name" value="Methionine synthase domain"/>
    <property type="match status" value="1"/>
</dbReference>
<feature type="domain" description="B12-binding N-terminal" evidence="28">
    <location>
        <begin position="649"/>
        <end position="743"/>
    </location>
</feature>
<dbReference type="PIRSF" id="PIRSF000381">
    <property type="entry name" value="MetH"/>
    <property type="match status" value="1"/>
</dbReference>
<keyword evidence="17 20" id="KW-0170">Cobalt</keyword>
<feature type="binding site" evidence="21 23">
    <location>
        <position position="310"/>
    </location>
    <ligand>
        <name>Zn(2+)</name>
        <dbReference type="ChEBI" id="CHEBI:29105"/>
    </ligand>
</feature>
<keyword evidence="14" id="KW-0677">Repeat</keyword>
<dbReference type="InterPro" id="IPR003759">
    <property type="entry name" value="Cbl-bd_cap"/>
</dbReference>
<evidence type="ECO:0000313" key="30">
    <source>
        <dbReference type="Proteomes" id="UP000240728"/>
    </source>
</evidence>
<feature type="binding site" evidence="22">
    <location>
        <begin position="755"/>
        <end position="759"/>
    </location>
    <ligand>
        <name>methylcob(III)alamin</name>
        <dbReference type="ChEBI" id="CHEBI:28115"/>
    </ligand>
</feature>
<evidence type="ECO:0000256" key="7">
    <source>
        <dbReference type="ARBA" id="ARBA00013998"/>
    </source>
</evidence>
<name>A0AAX0YUZ0_9GAMM</name>
<evidence type="ECO:0000256" key="2">
    <source>
        <dbReference type="ARBA" id="ARBA00001947"/>
    </source>
</evidence>
<evidence type="ECO:0000259" key="26">
    <source>
        <dbReference type="PROSITE" id="PS50974"/>
    </source>
</evidence>
<dbReference type="PROSITE" id="PS50970">
    <property type="entry name" value="HCY"/>
    <property type="match status" value="1"/>
</dbReference>
<dbReference type="CDD" id="cd02069">
    <property type="entry name" value="methionine_synthase_B12_BD"/>
    <property type="match status" value="1"/>
</dbReference>
<dbReference type="NCBIfam" id="TIGR02082">
    <property type="entry name" value="metH"/>
    <property type="match status" value="1"/>
</dbReference>
<evidence type="ECO:0000256" key="15">
    <source>
        <dbReference type="ARBA" id="ARBA00022833"/>
    </source>
</evidence>
<dbReference type="SMART" id="SM01018">
    <property type="entry name" value="B12-binding_2"/>
    <property type="match status" value="1"/>
</dbReference>
<dbReference type="PANTHER" id="PTHR45833:SF1">
    <property type="entry name" value="METHIONINE SYNTHASE"/>
    <property type="match status" value="1"/>
</dbReference>
<dbReference type="InterPro" id="IPR037010">
    <property type="entry name" value="VitB12-dep_Met_synth_activ_sf"/>
</dbReference>
<dbReference type="PANTHER" id="PTHR45833">
    <property type="entry name" value="METHIONINE SYNTHASE"/>
    <property type="match status" value="1"/>
</dbReference>
<accession>A0AAX0YUZ0</accession>
<evidence type="ECO:0000256" key="4">
    <source>
        <dbReference type="ARBA" id="ARBA00005178"/>
    </source>
</evidence>
<comment type="catalytic activity">
    <reaction evidence="1 20">
        <text>(6S)-5-methyl-5,6,7,8-tetrahydrofolate + L-homocysteine = (6S)-5,6,7,8-tetrahydrofolate + L-methionine</text>
        <dbReference type="Rhea" id="RHEA:11172"/>
        <dbReference type="ChEBI" id="CHEBI:18608"/>
        <dbReference type="ChEBI" id="CHEBI:57453"/>
        <dbReference type="ChEBI" id="CHEBI:57844"/>
        <dbReference type="ChEBI" id="CHEBI:58199"/>
        <dbReference type="EC" id="2.1.1.13"/>
    </reaction>
</comment>
<dbReference type="GO" id="GO:0008270">
    <property type="term" value="F:zinc ion binding"/>
    <property type="evidence" value="ECO:0007669"/>
    <property type="project" value="UniProtKB-UniRule"/>
</dbReference>